<gene>
    <name evidence="7" type="ORF">A9C11_11850</name>
</gene>
<evidence type="ECO:0000256" key="1">
    <source>
        <dbReference type="ARBA" id="ARBA00004196"/>
    </source>
</evidence>
<evidence type="ECO:0000256" key="3">
    <source>
        <dbReference type="ARBA" id="ARBA00023002"/>
    </source>
</evidence>
<dbReference type="InterPro" id="IPR051395">
    <property type="entry name" value="Cytochrome_c_Peroxidase/MauG"/>
</dbReference>
<evidence type="ECO:0000313" key="7">
    <source>
        <dbReference type="EMBL" id="ANI14638.1"/>
    </source>
</evidence>
<comment type="PTM">
    <text evidence="4">Binds 2 heme groups per subunit.</text>
</comment>
<proteinExistence type="predicted"/>
<feature type="domain" description="Di-haem cytochrome c peroxidase" evidence="6">
    <location>
        <begin position="68"/>
        <end position="214"/>
    </location>
</feature>
<dbReference type="InterPro" id="IPR036909">
    <property type="entry name" value="Cyt_c-like_dom_sf"/>
</dbReference>
<evidence type="ECO:0000256" key="2">
    <source>
        <dbReference type="ARBA" id="ARBA00022729"/>
    </source>
</evidence>
<dbReference type="PANTHER" id="PTHR30600">
    <property type="entry name" value="CYTOCHROME C PEROXIDASE-RELATED"/>
    <property type="match status" value="1"/>
</dbReference>
<feature type="binding site" description="axial binding residue" evidence="5">
    <location>
        <position position="94"/>
    </location>
    <ligand>
        <name>heme c</name>
        <dbReference type="ChEBI" id="CHEBI:61717"/>
        <label>1</label>
    </ligand>
    <ligandPart>
        <name>Fe</name>
        <dbReference type="ChEBI" id="CHEBI:18248"/>
    </ligandPart>
</feature>
<evidence type="ECO:0000256" key="4">
    <source>
        <dbReference type="PIRSR" id="PIRSR000294-1"/>
    </source>
</evidence>
<evidence type="ECO:0000313" key="8">
    <source>
        <dbReference type="Proteomes" id="UP000077748"/>
    </source>
</evidence>
<feature type="binding site" description="covalent" evidence="4">
    <location>
        <position position="238"/>
    </location>
    <ligand>
        <name>heme c</name>
        <dbReference type="ChEBI" id="CHEBI:61717"/>
        <label>2</label>
    </ligand>
</feature>
<evidence type="ECO:0000259" key="6">
    <source>
        <dbReference type="Pfam" id="PF03150"/>
    </source>
</evidence>
<evidence type="ECO:0000256" key="5">
    <source>
        <dbReference type="PIRSR" id="PIRSR000294-2"/>
    </source>
</evidence>
<dbReference type="GO" id="GO:0004130">
    <property type="term" value="F:cytochrome-c peroxidase activity"/>
    <property type="evidence" value="ECO:0007669"/>
    <property type="project" value="TreeGrafter"/>
</dbReference>
<dbReference type="GO" id="GO:0046872">
    <property type="term" value="F:metal ion binding"/>
    <property type="evidence" value="ECO:0007669"/>
    <property type="project" value="UniProtKB-KW"/>
</dbReference>
<keyword evidence="4" id="KW-0349">Heme</keyword>
<dbReference type="Pfam" id="PF03150">
    <property type="entry name" value="CCP_MauG"/>
    <property type="match status" value="1"/>
</dbReference>
<feature type="binding site" description="axial binding residue" evidence="5">
    <location>
        <position position="239"/>
    </location>
    <ligand>
        <name>heme c</name>
        <dbReference type="ChEBI" id="CHEBI:61717"/>
        <label>2</label>
    </ligand>
    <ligandPart>
        <name>Fe</name>
        <dbReference type="ChEBI" id="CHEBI:18248"/>
    </ligandPart>
</feature>
<dbReference type="InterPro" id="IPR026259">
    <property type="entry name" value="MauG/Cytc_peroxidase"/>
</dbReference>
<feature type="binding site" description="covalent" evidence="4">
    <location>
        <position position="93"/>
    </location>
    <ligand>
        <name>heme c</name>
        <dbReference type="ChEBI" id="CHEBI:61717"/>
        <label>1</label>
    </ligand>
</feature>
<keyword evidence="5" id="KW-0408">Iron</keyword>
<protein>
    <submittedName>
        <fullName evidence="7">Cytochrome-c peroxidase</fullName>
    </submittedName>
</protein>
<dbReference type="GO" id="GO:0020037">
    <property type="term" value="F:heme binding"/>
    <property type="evidence" value="ECO:0007669"/>
    <property type="project" value="InterPro"/>
</dbReference>
<dbReference type="GO" id="GO:0009055">
    <property type="term" value="F:electron transfer activity"/>
    <property type="evidence" value="ECO:0007669"/>
    <property type="project" value="InterPro"/>
</dbReference>
<keyword evidence="3" id="KW-0560">Oxidoreductase</keyword>
<dbReference type="Proteomes" id="UP000077748">
    <property type="component" value="Chromosome"/>
</dbReference>
<sequence length="355" mass="39321">MLAAGLLLAGLARADDCATRLDAQPVDYACLRQVYSQPSANWPAPDISPGLAWRELAPLSAPPALDERQVELGRQLFFEPLLSRSGQIACASCHEPDLAFADGRRVPFGHDRQAGTRNAPSVAMASHFTNLFWDGRAGSLEQQALMPIVDPVEMAFALDPLLQRLRTHRDYPRAFAEAFGSTPIDAAQLGRALATYQRSLAPRRNALDRFLLGDGKALSDTQLHGLHLFRGKARCLNCHQGEALSDDRFHNLGLTYYGRRYEDLGRYRVTGRAEDVGAFRTPSLRQVARTGPWMHNGLFGDLRGILNMYNAGMFHPLPTAQQKNDPLFPKTSPLLEPLRLNAQELQALLDFLQAL</sequence>
<feature type="binding site" description="covalent" evidence="4">
    <location>
        <position position="235"/>
    </location>
    <ligand>
        <name>heme c</name>
        <dbReference type="ChEBI" id="CHEBI:61717"/>
        <label>2</label>
    </ligand>
</feature>
<dbReference type="PIRSF" id="PIRSF000294">
    <property type="entry name" value="Cytochrome-c_peroxidase"/>
    <property type="match status" value="1"/>
</dbReference>
<dbReference type="PANTHER" id="PTHR30600:SF10">
    <property type="entry name" value="BLL6722 PROTEIN"/>
    <property type="match status" value="1"/>
</dbReference>
<name>A0A1A9KAW2_9PSED</name>
<dbReference type="SUPFAM" id="SSF46626">
    <property type="entry name" value="Cytochrome c"/>
    <property type="match status" value="2"/>
</dbReference>
<comment type="subcellular location">
    <subcellularLocation>
        <location evidence="1">Cell envelope</location>
    </subcellularLocation>
</comment>
<dbReference type="EMBL" id="CP015878">
    <property type="protein sequence ID" value="ANI14638.1"/>
    <property type="molecule type" value="Genomic_DNA"/>
</dbReference>
<keyword evidence="2" id="KW-0732">Signal</keyword>
<feature type="binding site" description="covalent" evidence="4">
    <location>
        <position position="90"/>
    </location>
    <ligand>
        <name>heme c</name>
        <dbReference type="ChEBI" id="CHEBI:61717"/>
        <label>1</label>
    </ligand>
</feature>
<keyword evidence="5" id="KW-0479">Metal-binding</keyword>
<comment type="cofactor">
    <cofactor evidence="4">
        <name>heme</name>
        <dbReference type="ChEBI" id="CHEBI:30413"/>
    </cofactor>
    <text evidence="4">Binds 2 heme groups.</text>
</comment>
<dbReference type="InterPro" id="IPR004852">
    <property type="entry name" value="Di-haem_cyt_c_peroxidsae"/>
</dbReference>
<dbReference type="GO" id="GO:0030313">
    <property type="term" value="C:cell envelope"/>
    <property type="evidence" value="ECO:0007669"/>
    <property type="project" value="UniProtKB-SubCell"/>
</dbReference>
<dbReference type="Gene3D" id="1.10.760.10">
    <property type="entry name" value="Cytochrome c-like domain"/>
    <property type="match status" value="2"/>
</dbReference>
<dbReference type="AlphaFoldDB" id="A0A1A9KAW2"/>
<accession>A0A1A9KAW2</accession>
<keyword evidence="7" id="KW-0575">Peroxidase</keyword>
<reference evidence="7 8" key="1">
    <citation type="submission" date="2016-05" db="EMBL/GenBank/DDBJ databases">
        <title>Genome Sequence of Pseudomonas citronellolis Strain SJTE-3, an Estrogens and Persistent Organic Pollutants degradation strain.</title>
        <authorList>
            <person name="Liang R."/>
        </authorList>
    </citation>
    <scope>NUCLEOTIDE SEQUENCE [LARGE SCALE GENOMIC DNA]</scope>
    <source>
        <strain evidence="7 8">SJTE-3</strain>
    </source>
</reference>
<feature type="binding site" description="axial binding residue" evidence="5">
    <location>
        <position position="110"/>
    </location>
    <ligand>
        <name>heme c</name>
        <dbReference type="ChEBI" id="CHEBI:61717"/>
        <label>1</label>
    </ligand>
    <ligandPart>
        <name>Fe</name>
        <dbReference type="ChEBI" id="CHEBI:18248"/>
    </ligandPart>
</feature>
<organism evidence="7 8">
    <name type="scientific">Pseudomonas citronellolis</name>
    <dbReference type="NCBI Taxonomy" id="53408"/>
    <lineage>
        <taxon>Bacteria</taxon>
        <taxon>Pseudomonadati</taxon>
        <taxon>Pseudomonadota</taxon>
        <taxon>Gammaproteobacteria</taxon>
        <taxon>Pseudomonadales</taxon>
        <taxon>Pseudomonadaceae</taxon>
        <taxon>Pseudomonas</taxon>
    </lineage>
</organism>